<dbReference type="InterPro" id="IPR006665">
    <property type="entry name" value="OmpA-like"/>
</dbReference>
<dbReference type="SUPFAM" id="SSF103088">
    <property type="entry name" value="OmpA-like"/>
    <property type="match status" value="1"/>
</dbReference>
<keyword evidence="5" id="KW-1133">Transmembrane helix</keyword>
<dbReference type="InterPro" id="IPR005158">
    <property type="entry name" value="BTAD"/>
</dbReference>
<keyword evidence="2 3" id="KW-0472">Membrane</keyword>
<dbReference type="PANTHER" id="PTHR35807">
    <property type="entry name" value="TRANSCRIPTIONAL REGULATOR REDD-RELATED"/>
    <property type="match status" value="1"/>
</dbReference>
<feature type="compositionally biased region" description="Basic and acidic residues" evidence="4">
    <location>
        <begin position="275"/>
        <end position="298"/>
    </location>
</feature>
<dbReference type="InterPro" id="IPR011990">
    <property type="entry name" value="TPR-like_helical_dom_sf"/>
</dbReference>
<dbReference type="EMBL" id="CP074132">
    <property type="protein sequence ID" value="QUX29705.1"/>
    <property type="molecule type" value="Genomic_DNA"/>
</dbReference>
<dbReference type="InterPro" id="IPR006664">
    <property type="entry name" value="OMP_bac"/>
</dbReference>
<dbReference type="PRINTS" id="PR01021">
    <property type="entry name" value="OMPADOMAIN"/>
</dbReference>
<feature type="region of interest" description="Disordered" evidence="4">
    <location>
        <begin position="344"/>
        <end position="373"/>
    </location>
</feature>
<dbReference type="CDD" id="cd07185">
    <property type="entry name" value="OmpA_C-like"/>
    <property type="match status" value="1"/>
</dbReference>
<keyword evidence="8" id="KW-1185">Reference proteome</keyword>
<evidence type="ECO:0000256" key="5">
    <source>
        <dbReference type="SAM" id="Phobius"/>
    </source>
</evidence>
<dbReference type="Pfam" id="PF03704">
    <property type="entry name" value="BTAD"/>
    <property type="match status" value="1"/>
</dbReference>
<dbReference type="RefSeq" id="WP_212642538.1">
    <property type="nucleotide sequence ID" value="NZ_CP074132.1"/>
</dbReference>
<dbReference type="SMART" id="SM01043">
    <property type="entry name" value="BTAD"/>
    <property type="match status" value="1"/>
</dbReference>
<dbReference type="Pfam" id="PF00691">
    <property type="entry name" value="OmpA"/>
    <property type="match status" value="1"/>
</dbReference>
<dbReference type="InterPro" id="IPR036737">
    <property type="entry name" value="OmpA-like_sf"/>
</dbReference>
<feature type="compositionally biased region" description="Acidic residues" evidence="4">
    <location>
        <begin position="595"/>
        <end position="607"/>
    </location>
</feature>
<evidence type="ECO:0000313" key="8">
    <source>
        <dbReference type="Proteomes" id="UP000678016"/>
    </source>
</evidence>
<evidence type="ECO:0000256" key="2">
    <source>
        <dbReference type="ARBA" id="ARBA00023136"/>
    </source>
</evidence>
<keyword evidence="5" id="KW-0812">Transmembrane</keyword>
<evidence type="ECO:0000313" key="7">
    <source>
        <dbReference type="EMBL" id="QUX29705.1"/>
    </source>
</evidence>
<reference evidence="8" key="1">
    <citation type="submission" date="2021-05" db="EMBL/GenBank/DDBJ databases">
        <title>Direct Submission.</title>
        <authorList>
            <person name="Li K."/>
            <person name="Gao J."/>
        </authorList>
    </citation>
    <scope>NUCLEOTIDE SEQUENCE [LARGE SCALE GENOMIC DNA]</scope>
    <source>
        <strain evidence="8">HDS12</strain>
    </source>
</reference>
<evidence type="ECO:0000259" key="6">
    <source>
        <dbReference type="PROSITE" id="PS51123"/>
    </source>
</evidence>
<dbReference type="Gene3D" id="1.10.10.10">
    <property type="entry name" value="Winged helix-like DNA-binding domain superfamily/Winged helix DNA-binding domain"/>
    <property type="match status" value="1"/>
</dbReference>
<sequence>MHYPVRKALACAITLTLLIAPPVLLQRWQWPTQLDGMSWDHLWLTLISATPPTVVLQALTLVLLWTLWGTFAGLVLLDTAALLRGQMPSIGLLRLAATGVAGTSVAVSAPAVASVAPADSALTTGEQDARGEEPAHTLGRTRTLAGFGTDSAQLTTTMTEELLPTVELLQLFGDPGKPVTVTGHTDTNGPDAYNRALSERRAESVAAFLAERLGEGWTITTEGAGSEQPRNHPDLGQAADRRAEIAYTLTTQPRAAADSPAEQSEREPSPPPEQEQERGRESSEHESRDSESRGRESEAADDLADSALTSGEGEDAGFSGTSMLVGAAAGAVVGAVGGRLTAPRRRGVRRGEADPLAGGESAEPEPEPEEVSGVEVLRSAGTELVSAGGYLRVADDLAVSARDGLSVTGTHGAEVCASVIGRALADEHTTVITTQDVLARAGAPEDADVPGLVVCPDTASAITETELAYISAVRLEDEEEAADAPSWTLLVVEPSEEGWASGRLDMVTRGSTDSGTVVLVLGEGWPSPTVRCDALDTVEVTDADGAGTTVYDGLHLLHMDAAAFSVCLGTDTEGLPVAEETEGEEEDASCSPAVEEPELSEEGEEGEEPVKPRLRLRLFGPQPRIVLDDADIGARMRGATRRMLALLALHPDGMGTEALTDALFSHSSESKARGLRNTASSDARRVIREALGDGEAEILEVTSGRYRILREAVDVDVWCFDAALKAASATRDADQRLAYLRIAAAEYTHELLSEVELPWIEEKRQAYRRAAADCFVSLAKASEGPEQGLVWLERARESDGLNEAVYQEVMRTQAALGRLDAVERAYQELSERLKAMRARPSVTTSKLFQELLGR</sequence>
<dbReference type="Gene3D" id="1.25.40.10">
    <property type="entry name" value="Tetratricopeptide repeat domain"/>
    <property type="match status" value="1"/>
</dbReference>
<protein>
    <submittedName>
        <fullName evidence="7">OmpA family protein</fullName>
    </submittedName>
</protein>
<accession>A0ABX8C5M5</accession>
<name>A0ABX8C5M5_9ACTN</name>
<feature type="region of interest" description="Disordered" evidence="4">
    <location>
        <begin position="252"/>
        <end position="315"/>
    </location>
</feature>
<feature type="transmembrane region" description="Helical" evidence="5">
    <location>
        <begin position="54"/>
        <end position="80"/>
    </location>
</feature>
<evidence type="ECO:0000256" key="1">
    <source>
        <dbReference type="ARBA" id="ARBA00004370"/>
    </source>
</evidence>
<feature type="transmembrane region" description="Helical" evidence="5">
    <location>
        <begin position="92"/>
        <end position="113"/>
    </location>
</feature>
<dbReference type="InterPro" id="IPR051677">
    <property type="entry name" value="AfsR-DnrI-RedD_regulator"/>
</dbReference>
<feature type="region of interest" description="Disordered" evidence="4">
    <location>
        <begin position="578"/>
        <end position="610"/>
    </location>
</feature>
<feature type="compositionally biased region" description="Acidic residues" evidence="4">
    <location>
        <begin position="579"/>
        <end position="588"/>
    </location>
</feature>
<proteinExistence type="predicted"/>
<organism evidence="7 8">
    <name type="scientific">Nocardiopsis akebiae</name>
    <dbReference type="NCBI Taxonomy" id="2831968"/>
    <lineage>
        <taxon>Bacteria</taxon>
        <taxon>Bacillati</taxon>
        <taxon>Actinomycetota</taxon>
        <taxon>Actinomycetes</taxon>
        <taxon>Streptosporangiales</taxon>
        <taxon>Nocardiopsidaceae</taxon>
        <taxon>Nocardiopsis</taxon>
    </lineage>
</organism>
<feature type="domain" description="OmpA-like" evidence="6">
    <location>
        <begin position="134"/>
        <end position="251"/>
    </location>
</feature>
<feature type="compositionally biased region" description="Acidic residues" evidence="4">
    <location>
        <begin position="362"/>
        <end position="372"/>
    </location>
</feature>
<dbReference type="Proteomes" id="UP000678016">
    <property type="component" value="Chromosome"/>
</dbReference>
<dbReference type="PROSITE" id="PS51123">
    <property type="entry name" value="OMPA_2"/>
    <property type="match status" value="1"/>
</dbReference>
<evidence type="ECO:0000256" key="3">
    <source>
        <dbReference type="PROSITE-ProRule" id="PRU00473"/>
    </source>
</evidence>
<dbReference type="Gene3D" id="3.30.1330.60">
    <property type="entry name" value="OmpA-like domain"/>
    <property type="match status" value="1"/>
</dbReference>
<evidence type="ECO:0000256" key="4">
    <source>
        <dbReference type="SAM" id="MobiDB-lite"/>
    </source>
</evidence>
<gene>
    <name evidence="7" type="ORF">KGD83_03775</name>
</gene>
<comment type="subcellular location">
    <subcellularLocation>
        <location evidence="1">Membrane</location>
    </subcellularLocation>
</comment>
<dbReference type="InterPro" id="IPR036388">
    <property type="entry name" value="WH-like_DNA-bd_sf"/>
</dbReference>